<reference evidence="4 5" key="1">
    <citation type="submission" date="2018-05" db="EMBL/GenBank/DDBJ databases">
        <title>Antimicrobial susceptibility testing and genomic analysis of Arcobacter skirrowii strains and one Arcobacter butzleri isolated from German poultry farms.</title>
        <authorList>
            <person name="Haenel I."/>
            <person name="Hotzel H."/>
            <person name="Tomaso H."/>
            <person name="Busch A."/>
        </authorList>
    </citation>
    <scope>NUCLEOTIDE SEQUENCE [LARGE SCALE GENOMIC DNA]</scope>
    <source>
        <strain evidence="5">v</strain>
    </source>
</reference>
<dbReference type="CDD" id="cd20296">
    <property type="entry name" value="cupin_PpnP-like"/>
    <property type="match status" value="1"/>
</dbReference>
<comment type="catalytic activity">
    <reaction evidence="3">
        <text>a purine D-ribonucleoside + phosphate = a purine nucleobase + alpha-D-ribose 1-phosphate</text>
        <dbReference type="Rhea" id="RHEA:19805"/>
        <dbReference type="ChEBI" id="CHEBI:26386"/>
        <dbReference type="ChEBI" id="CHEBI:43474"/>
        <dbReference type="ChEBI" id="CHEBI:57720"/>
        <dbReference type="ChEBI" id="CHEBI:142355"/>
        <dbReference type="EC" id="2.4.2.1"/>
    </reaction>
</comment>
<comment type="catalytic activity">
    <reaction evidence="3">
        <text>adenosine + phosphate = alpha-D-ribose 1-phosphate + adenine</text>
        <dbReference type="Rhea" id="RHEA:27642"/>
        <dbReference type="ChEBI" id="CHEBI:16335"/>
        <dbReference type="ChEBI" id="CHEBI:16708"/>
        <dbReference type="ChEBI" id="CHEBI:43474"/>
        <dbReference type="ChEBI" id="CHEBI:57720"/>
        <dbReference type="EC" id="2.4.2.1"/>
    </reaction>
</comment>
<dbReference type="STRING" id="28200.GCA_001572935_01839"/>
<comment type="catalytic activity">
    <reaction evidence="3">
        <text>guanosine + phosphate = alpha-D-ribose 1-phosphate + guanine</text>
        <dbReference type="Rhea" id="RHEA:13233"/>
        <dbReference type="ChEBI" id="CHEBI:16235"/>
        <dbReference type="ChEBI" id="CHEBI:16750"/>
        <dbReference type="ChEBI" id="CHEBI:43474"/>
        <dbReference type="ChEBI" id="CHEBI:57720"/>
        <dbReference type="EC" id="2.4.2.1"/>
    </reaction>
</comment>
<evidence type="ECO:0000256" key="1">
    <source>
        <dbReference type="ARBA" id="ARBA00022676"/>
    </source>
</evidence>
<dbReference type="GO" id="GO:0047975">
    <property type="term" value="F:guanosine phosphorylase activity"/>
    <property type="evidence" value="ECO:0007669"/>
    <property type="project" value="RHEA"/>
</dbReference>
<evidence type="ECO:0000256" key="3">
    <source>
        <dbReference type="HAMAP-Rule" id="MF_01537"/>
    </source>
</evidence>
<dbReference type="GO" id="GO:0004850">
    <property type="term" value="F:uridine phosphorylase activity"/>
    <property type="evidence" value="ECO:0007669"/>
    <property type="project" value="RHEA"/>
</dbReference>
<proteinExistence type="inferred from homology"/>
<comment type="catalytic activity">
    <reaction evidence="3">
        <text>inosine + phosphate = alpha-D-ribose 1-phosphate + hypoxanthine</text>
        <dbReference type="Rhea" id="RHEA:27646"/>
        <dbReference type="ChEBI" id="CHEBI:17368"/>
        <dbReference type="ChEBI" id="CHEBI:17596"/>
        <dbReference type="ChEBI" id="CHEBI:43474"/>
        <dbReference type="ChEBI" id="CHEBI:57720"/>
        <dbReference type="EC" id="2.4.2.1"/>
    </reaction>
</comment>
<comment type="catalytic activity">
    <reaction evidence="3">
        <text>uridine + phosphate = alpha-D-ribose 1-phosphate + uracil</text>
        <dbReference type="Rhea" id="RHEA:24388"/>
        <dbReference type="ChEBI" id="CHEBI:16704"/>
        <dbReference type="ChEBI" id="CHEBI:17568"/>
        <dbReference type="ChEBI" id="CHEBI:43474"/>
        <dbReference type="ChEBI" id="CHEBI:57720"/>
        <dbReference type="EC" id="2.4.2.2"/>
    </reaction>
</comment>
<dbReference type="InterPro" id="IPR011051">
    <property type="entry name" value="RmlC_Cupin_sf"/>
</dbReference>
<dbReference type="InterPro" id="IPR014710">
    <property type="entry name" value="RmlC-like_jellyroll"/>
</dbReference>
<comment type="function">
    <text evidence="3">Catalyzes the phosphorolysis of diverse nucleosides, yielding D-ribose 1-phosphate and the respective free bases. Can use uridine, adenosine, guanosine, cytidine, thymidine, inosine and xanthosine as substrates. Also catalyzes the reverse reactions.</text>
</comment>
<dbReference type="EMBL" id="QEYI01000004">
    <property type="protein sequence ID" value="PWE21100.1"/>
    <property type="molecule type" value="Genomic_DNA"/>
</dbReference>
<comment type="catalytic activity">
    <reaction evidence="3">
        <text>cytidine + phosphate = cytosine + alpha-D-ribose 1-phosphate</text>
        <dbReference type="Rhea" id="RHEA:52540"/>
        <dbReference type="ChEBI" id="CHEBI:16040"/>
        <dbReference type="ChEBI" id="CHEBI:17562"/>
        <dbReference type="ChEBI" id="CHEBI:43474"/>
        <dbReference type="ChEBI" id="CHEBI:57720"/>
        <dbReference type="EC" id="2.4.2.2"/>
    </reaction>
</comment>
<sequence length="107" mass="11979">MENLNSFKGVELIKKANIYFDGNVTSRTFIDVDGSKKSLGIMMLGEYVFGTVEAEKMEIIEGEVEVRLKGEDGFKTYKSGSSFDVATNSSFEIKVKKITDYCCSYIN</sequence>
<evidence type="ECO:0000256" key="2">
    <source>
        <dbReference type="ARBA" id="ARBA00022679"/>
    </source>
</evidence>
<dbReference type="GO" id="GO:0009032">
    <property type="term" value="F:thymidine phosphorylase activity"/>
    <property type="evidence" value="ECO:0007669"/>
    <property type="project" value="RHEA"/>
</dbReference>
<dbReference type="SUPFAM" id="SSF51182">
    <property type="entry name" value="RmlC-like cupins"/>
    <property type="match status" value="1"/>
</dbReference>
<dbReference type="Gene3D" id="2.60.120.10">
    <property type="entry name" value="Jelly Rolls"/>
    <property type="match status" value="1"/>
</dbReference>
<dbReference type="RefSeq" id="WP_109065803.1">
    <property type="nucleotide sequence ID" value="NZ_QEYG01000017.1"/>
</dbReference>
<gene>
    <name evidence="3" type="primary">ppnP</name>
    <name evidence="4" type="ORF">DF188_06215</name>
</gene>
<protein>
    <recommendedName>
        <fullName evidence="3">Pyrimidine/purine nucleoside phosphorylase</fullName>
        <ecNumber evidence="3">2.4.2.1</ecNumber>
        <ecNumber evidence="3">2.4.2.2</ecNumber>
    </recommendedName>
    <alternativeName>
        <fullName evidence="3">Adenosine phosphorylase</fullName>
    </alternativeName>
    <alternativeName>
        <fullName evidence="3">Cytidine phosphorylase</fullName>
    </alternativeName>
    <alternativeName>
        <fullName evidence="3">Guanosine phosphorylase</fullName>
    </alternativeName>
    <alternativeName>
        <fullName evidence="3">Inosine phosphorylase</fullName>
    </alternativeName>
    <alternativeName>
        <fullName evidence="3">Thymidine phosphorylase</fullName>
    </alternativeName>
    <alternativeName>
        <fullName evidence="3">Uridine phosphorylase</fullName>
    </alternativeName>
    <alternativeName>
        <fullName evidence="3">Xanthosine phosphorylase</fullName>
    </alternativeName>
</protein>
<comment type="catalytic activity">
    <reaction evidence="3">
        <text>thymidine + phosphate = 2-deoxy-alpha-D-ribose 1-phosphate + thymine</text>
        <dbReference type="Rhea" id="RHEA:16037"/>
        <dbReference type="ChEBI" id="CHEBI:17748"/>
        <dbReference type="ChEBI" id="CHEBI:17821"/>
        <dbReference type="ChEBI" id="CHEBI:43474"/>
        <dbReference type="ChEBI" id="CHEBI:57259"/>
        <dbReference type="EC" id="2.4.2.2"/>
    </reaction>
</comment>
<dbReference type="Pfam" id="PF06865">
    <property type="entry name" value="Ppnp"/>
    <property type="match status" value="1"/>
</dbReference>
<evidence type="ECO:0000313" key="4">
    <source>
        <dbReference type="EMBL" id="PWE21100.1"/>
    </source>
</evidence>
<dbReference type="AlphaFoldDB" id="A0A2U2C054"/>
<name>A0A2U2C054_9BACT</name>
<organism evidence="4 5">
    <name type="scientific">Aliarcobacter skirrowii</name>
    <dbReference type="NCBI Taxonomy" id="28200"/>
    <lineage>
        <taxon>Bacteria</taxon>
        <taxon>Pseudomonadati</taxon>
        <taxon>Campylobacterota</taxon>
        <taxon>Epsilonproteobacteria</taxon>
        <taxon>Campylobacterales</taxon>
        <taxon>Arcobacteraceae</taxon>
        <taxon>Aliarcobacter</taxon>
    </lineage>
</organism>
<dbReference type="FunFam" id="2.60.120.10:FF:000016">
    <property type="entry name" value="Pyrimidine/purine nucleoside phosphorylase"/>
    <property type="match status" value="1"/>
</dbReference>
<dbReference type="EC" id="2.4.2.2" evidence="3"/>
<dbReference type="GO" id="GO:0005829">
    <property type="term" value="C:cytosol"/>
    <property type="evidence" value="ECO:0007669"/>
    <property type="project" value="TreeGrafter"/>
</dbReference>
<evidence type="ECO:0000313" key="5">
    <source>
        <dbReference type="Proteomes" id="UP000245014"/>
    </source>
</evidence>
<dbReference type="Proteomes" id="UP000245014">
    <property type="component" value="Unassembled WGS sequence"/>
</dbReference>
<dbReference type="PANTHER" id="PTHR36540:SF1">
    <property type="entry name" value="PYRIMIDINE_PURINE NUCLEOSIDE PHOSPHORYLASE"/>
    <property type="match status" value="1"/>
</dbReference>
<dbReference type="PANTHER" id="PTHR36540">
    <property type="entry name" value="PYRIMIDINE/PURINE NUCLEOSIDE PHOSPHORYLASE"/>
    <property type="match status" value="1"/>
</dbReference>
<comment type="caution">
    <text evidence="4">The sequence shown here is derived from an EMBL/GenBank/DDBJ whole genome shotgun (WGS) entry which is preliminary data.</text>
</comment>
<comment type="catalytic activity">
    <reaction evidence="3">
        <text>xanthosine + phosphate = alpha-D-ribose 1-phosphate + xanthine</text>
        <dbReference type="Rhea" id="RHEA:27638"/>
        <dbReference type="ChEBI" id="CHEBI:17712"/>
        <dbReference type="ChEBI" id="CHEBI:18107"/>
        <dbReference type="ChEBI" id="CHEBI:43474"/>
        <dbReference type="ChEBI" id="CHEBI:57720"/>
        <dbReference type="EC" id="2.4.2.1"/>
    </reaction>
</comment>
<keyword evidence="2 3" id="KW-0808">Transferase</keyword>
<comment type="similarity">
    <text evidence="3">Belongs to the nucleoside phosphorylase PpnP family.</text>
</comment>
<dbReference type="GO" id="GO:0004731">
    <property type="term" value="F:purine-nucleoside phosphorylase activity"/>
    <property type="evidence" value="ECO:0007669"/>
    <property type="project" value="UniProtKB-UniRule"/>
</dbReference>
<dbReference type="InterPro" id="IPR009664">
    <property type="entry name" value="Ppnp"/>
</dbReference>
<accession>A0A2U2C054</accession>
<dbReference type="EC" id="2.4.2.1" evidence="3"/>
<dbReference type="HAMAP" id="MF_01537">
    <property type="entry name" value="Nucleos_phosphorylase_PpnP"/>
    <property type="match status" value="1"/>
</dbReference>
<keyword evidence="1 3" id="KW-0328">Glycosyltransferase</keyword>